<protein>
    <recommendedName>
        <fullName evidence="3">Integrase zinc-binding domain-containing protein</fullName>
    </recommendedName>
</protein>
<dbReference type="OrthoDB" id="425619at2759"/>
<keyword evidence="2" id="KW-1185">Reference proteome</keyword>
<dbReference type="AlphaFoldDB" id="A0A3M7SBE2"/>
<comment type="caution">
    <text evidence="1">The sequence shown here is derived from an EMBL/GenBank/DDBJ whole genome shotgun (WGS) entry which is preliminary data.</text>
</comment>
<gene>
    <name evidence="1" type="ORF">BpHYR1_052347</name>
</gene>
<proteinExistence type="predicted"/>
<dbReference type="Proteomes" id="UP000276133">
    <property type="component" value="Unassembled WGS sequence"/>
</dbReference>
<evidence type="ECO:0000313" key="1">
    <source>
        <dbReference type="EMBL" id="RNA33091.1"/>
    </source>
</evidence>
<organism evidence="1 2">
    <name type="scientific">Brachionus plicatilis</name>
    <name type="common">Marine rotifer</name>
    <name type="synonym">Brachionus muelleri</name>
    <dbReference type="NCBI Taxonomy" id="10195"/>
    <lineage>
        <taxon>Eukaryota</taxon>
        <taxon>Metazoa</taxon>
        <taxon>Spiralia</taxon>
        <taxon>Gnathifera</taxon>
        <taxon>Rotifera</taxon>
        <taxon>Eurotatoria</taxon>
        <taxon>Monogononta</taxon>
        <taxon>Pseudotrocha</taxon>
        <taxon>Ploima</taxon>
        <taxon>Brachionidae</taxon>
        <taxon>Brachionus</taxon>
    </lineage>
</organism>
<accession>A0A3M7SBE2</accession>
<evidence type="ECO:0008006" key="3">
    <source>
        <dbReference type="Google" id="ProtNLM"/>
    </source>
</evidence>
<dbReference type="EMBL" id="REGN01001696">
    <property type="protein sequence ID" value="RNA33091.1"/>
    <property type="molecule type" value="Genomic_DNA"/>
</dbReference>
<sequence>MVVGRTEKIKLDIQCHVCFMEFLIIDHEDNDGLLGLDCLDVYVDETLLYYLKNGRFQNGLSKKQIKRIEKAATQYYYDKEKDKIFKMGRDNVSRLVPKPSNRSGIILKAHVLGHFQKDVDAIVQSCEVCKRNNFAPAKEHPAKAITINGIFDRIGIDLVFGLPVTEEGFTGIM</sequence>
<reference evidence="1 2" key="1">
    <citation type="journal article" date="2018" name="Sci. Rep.">
        <title>Genomic signatures of local adaptation to the degree of environmental predictability in rotifers.</title>
        <authorList>
            <person name="Franch-Gras L."/>
            <person name="Hahn C."/>
            <person name="Garcia-Roger E.M."/>
            <person name="Carmona M.J."/>
            <person name="Serra M."/>
            <person name="Gomez A."/>
        </authorList>
    </citation>
    <scope>NUCLEOTIDE SEQUENCE [LARGE SCALE GENOMIC DNA]</scope>
    <source>
        <strain evidence="1">HYR1</strain>
    </source>
</reference>
<name>A0A3M7SBE2_BRAPC</name>
<evidence type="ECO:0000313" key="2">
    <source>
        <dbReference type="Proteomes" id="UP000276133"/>
    </source>
</evidence>